<dbReference type="Pfam" id="PF13639">
    <property type="entry name" value="zf-RING_2"/>
    <property type="match status" value="1"/>
</dbReference>
<dbReference type="AlphaFoldDB" id="A0AAD3XZP7"/>
<evidence type="ECO:0000313" key="12">
    <source>
        <dbReference type="Proteomes" id="UP001279734"/>
    </source>
</evidence>
<keyword evidence="6" id="KW-0833">Ubl conjugation pathway</keyword>
<evidence type="ECO:0000256" key="8">
    <source>
        <dbReference type="PROSITE-ProRule" id="PRU00175"/>
    </source>
</evidence>
<accession>A0AAD3XZP7</accession>
<evidence type="ECO:0000256" key="3">
    <source>
        <dbReference type="ARBA" id="ARBA00022679"/>
    </source>
</evidence>
<feature type="region of interest" description="Disordered" evidence="9">
    <location>
        <begin position="100"/>
        <end position="128"/>
    </location>
</feature>
<proteinExistence type="predicted"/>
<evidence type="ECO:0000256" key="9">
    <source>
        <dbReference type="SAM" id="MobiDB-lite"/>
    </source>
</evidence>
<dbReference type="InterPro" id="IPR045191">
    <property type="entry name" value="MBR1/2-like"/>
</dbReference>
<keyword evidence="3" id="KW-0808">Transferase</keyword>
<dbReference type="SMART" id="SM00184">
    <property type="entry name" value="RING"/>
    <property type="match status" value="1"/>
</dbReference>
<gene>
    <name evidence="11" type="ORF">Nepgr_024073</name>
</gene>
<dbReference type="SUPFAM" id="SSF57850">
    <property type="entry name" value="RING/U-box"/>
    <property type="match status" value="1"/>
</dbReference>
<dbReference type="PROSITE" id="PS50089">
    <property type="entry name" value="ZF_RING_2"/>
    <property type="match status" value="1"/>
</dbReference>
<evidence type="ECO:0000259" key="10">
    <source>
        <dbReference type="PROSITE" id="PS50089"/>
    </source>
</evidence>
<evidence type="ECO:0000256" key="4">
    <source>
        <dbReference type="ARBA" id="ARBA00022723"/>
    </source>
</evidence>
<organism evidence="11 12">
    <name type="scientific">Nepenthes gracilis</name>
    <name type="common">Slender pitcher plant</name>
    <dbReference type="NCBI Taxonomy" id="150966"/>
    <lineage>
        <taxon>Eukaryota</taxon>
        <taxon>Viridiplantae</taxon>
        <taxon>Streptophyta</taxon>
        <taxon>Embryophyta</taxon>
        <taxon>Tracheophyta</taxon>
        <taxon>Spermatophyta</taxon>
        <taxon>Magnoliopsida</taxon>
        <taxon>eudicotyledons</taxon>
        <taxon>Gunneridae</taxon>
        <taxon>Pentapetalae</taxon>
        <taxon>Caryophyllales</taxon>
        <taxon>Nepenthaceae</taxon>
        <taxon>Nepenthes</taxon>
    </lineage>
</organism>
<evidence type="ECO:0000256" key="6">
    <source>
        <dbReference type="ARBA" id="ARBA00022786"/>
    </source>
</evidence>
<dbReference type="EMBL" id="BSYO01000024">
    <property type="protein sequence ID" value="GMH22230.1"/>
    <property type="molecule type" value="Genomic_DNA"/>
</dbReference>
<feature type="compositionally biased region" description="Basic residues" evidence="9">
    <location>
        <begin position="108"/>
        <end position="123"/>
    </location>
</feature>
<evidence type="ECO:0000256" key="1">
    <source>
        <dbReference type="ARBA" id="ARBA00000900"/>
    </source>
</evidence>
<keyword evidence="4" id="KW-0479">Metal-binding</keyword>
<feature type="domain" description="RING-type" evidence="10">
    <location>
        <begin position="318"/>
        <end position="359"/>
    </location>
</feature>
<evidence type="ECO:0000313" key="11">
    <source>
        <dbReference type="EMBL" id="GMH22230.1"/>
    </source>
</evidence>
<keyword evidence="5 8" id="KW-0863">Zinc-finger</keyword>
<dbReference type="InterPro" id="IPR001841">
    <property type="entry name" value="Znf_RING"/>
</dbReference>
<dbReference type="Gene3D" id="3.30.40.10">
    <property type="entry name" value="Zinc/RING finger domain, C3HC4 (zinc finger)"/>
    <property type="match status" value="1"/>
</dbReference>
<protein>
    <recommendedName>
        <fullName evidence="2">RING-type E3 ubiquitin transferase</fullName>
        <ecNumber evidence="2">2.3.2.27</ecNumber>
    </recommendedName>
</protein>
<sequence>MPVGAESSTVSEPIRLRRSRYQAISDTDSNPHIPPIVQSSRPKSSISSLLLSTFTNTQNRTTAVNSYDRKKKSKNSSLRGFGCTADPEVAVPATVIRSSADWDDKREKRNKSSKKERRKKKGYQHNMVDGGGPIASIGMQDVCCGPGIGGFAFATDAAAPAAVVVPTRPLSGRGKIDIDKIHQRERSSYFSRQRVNAEHFAPYDLDSAFEIPRFGSDVFEARYFHHLRSHTPDGLAEIMVYQNGLFMGGRSDGFDRYRDWRLDVDHMSYEELLELGDRIGYVCTGLGEVEIGRCIRKTNFSFLDDLSSHLQGEVNGKCSICQEEFEAGDEMGKLDCGHAYHIQCIKQWLVQKNACPVCKATASQ</sequence>
<dbReference type="EC" id="2.3.2.27" evidence="2"/>
<dbReference type="InterPro" id="IPR013083">
    <property type="entry name" value="Znf_RING/FYVE/PHD"/>
</dbReference>
<feature type="region of interest" description="Disordered" evidence="9">
    <location>
        <begin position="62"/>
        <end position="81"/>
    </location>
</feature>
<comment type="caution">
    <text evidence="11">The sequence shown here is derived from an EMBL/GenBank/DDBJ whole genome shotgun (WGS) entry which is preliminary data.</text>
</comment>
<name>A0AAD3XZP7_NEPGR</name>
<dbReference type="GO" id="GO:0061630">
    <property type="term" value="F:ubiquitin protein ligase activity"/>
    <property type="evidence" value="ECO:0007669"/>
    <property type="project" value="UniProtKB-EC"/>
</dbReference>
<reference evidence="11" key="1">
    <citation type="submission" date="2023-05" db="EMBL/GenBank/DDBJ databases">
        <title>Nepenthes gracilis genome sequencing.</title>
        <authorList>
            <person name="Fukushima K."/>
        </authorList>
    </citation>
    <scope>NUCLEOTIDE SEQUENCE</scope>
    <source>
        <strain evidence="11">SING2019-196</strain>
    </source>
</reference>
<feature type="region of interest" description="Disordered" evidence="9">
    <location>
        <begin position="23"/>
        <end position="44"/>
    </location>
</feature>
<dbReference type="PANTHER" id="PTHR22937:SF122">
    <property type="entry name" value="RING-TYPE E3 UBIQUITIN TRANSFERASE"/>
    <property type="match status" value="1"/>
</dbReference>
<keyword evidence="12" id="KW-1185">Reference proteome</keyword>
<keyword evidence="7" id="KW-0862">Zinc</keyword>
<comment type="catalytic activity">
    <reaction evidence="1">
        <text>S-ubiquitinyl-[E2 ubiquitin-conjugating enzyme]-L-cysteine + [acceptor protein]-L-lysine = [E2 ubiquitin-conjugating enzyme]-L-cysteine + N(6)-ubiquitinyl-[acceptor protein]-L-lysine.</text>
        <dbReference type="EC" id="2.3.2.27"/>
    </reaction>
</comment>
<evidence type="ECO:0000256" key="7">
    <source>
        <dbReference type="ARBA" id="ARBA00022833"/>
    </source>
</evidence>
<evidence type="ECO:0000256" key="5">
    <source>
        <dbReference type="ARBA" id="ARBA00022771"/>
    </source>
</evidence>
<dbReference type="PANTHER" id="PTHR22937">
    <property type="entry name" value="E3 UBIQUITIN-PROTEIN LIGASE RNF165"/>
    <property type="match status" value="1"/>
</dbReference>
<dbReference type="GO" id="GO:0008270">
    <property type="term" value="F:zinc ion binding"/>
    <property type="evidence" value="ECO:0007669"/>
    <property type="project" value="UniProtKB-KW"/>
</dbReference>
<dbReference type="Proteomes" id="UP001279734">
    <property type="component" value="Unassembled WGS sequence"/>
</dbReference>
<evidence type="ECO:0000256" key="2">
    <source>
        <dbReference type="ARBA" id="ARBA00012483"/>
    </source>
</evidence>